<gene>
    <name evidence="2" type="ordered locus">CRES_1302</name>
</gene>
<dbReference type="Pfam" id="PF00364">
    <property type="entry name" value="Biotin_lipoyl"/>
    <property type="match status" value="1"/>
</dbReference>
<dbReference type="EMBL" id="CP002857">
    <property type="protein sequence ID" value="AEI09658.1"/>
    <property type="molecule type" value="Genomic_DNA"/>
</dbReference>
<dbReference type="eggNOG" id="COG0511">
    <property type="taxonomic scope" value="Bacteria"/>
</dbReference>
<dbReference type="Gene3D" id="2.40.50.100">
    <property type="match status" value="1"/>
</dbReference>
<dbReference type="SUPFAM" id="SSF51230">
    <property type="entry name" value="Single hybrid motif"/>
    <property type="match status" value="1"/>
</dbReference>
<keyword evidence="3" id="KW-1185">Reference proteome</keyword>
<dbReference type="HOGENOM" id="CLU_016733_9_2_11"/>
<dbReference type="InterPro" id="IPR000089">
    <property type="entry name" value="Biotin_lipoyl"/>
</dbReference>
<sequence length="83" mass="8699">MCPMNIHAPFAGIVRFLVADGAIVTTGQELAIVEAVKLEAPVLAPGPGRVVRVIHEDFVDVAGGDVLLKIEAQTVATYTTEEG</sequence>
<dbReference type="AlphaFoldDB" id="F8DYJ3"/>
<evidence type="ECO:0000259" key="1">
    <source>
        <dbReference type="Pfam" id="PF00364"/>
    </source>
</evidence>
<reference evidence="2 3" key="1">
    <citation type="journal article" date="2012" name="BMC Genomics">
        <title>Complete genome sequence, lifestyle, and multi-drug resistance of the human pathogen Corynebacterium resistens DSM 45100 isolated from blood samples of a leukemia patient.</title>
        <authorList>
            <person name="Schroder J."/>
            <person name="Maus I."/>
            <person name="Meyer K."/>
            <person name="Wordemann S."/>
            <person name="Blom J."/>
            <person name="Jaenicke S."/>
            <person name="Schneider J."/>
            <person name="Trost E."/>
            <person name="Tauch A."/>
        </authorList>
    </citation>
    <scope>NUCLEOTIDE SEQUENCE [LARGE SCALE GENOMIC DNA]</scope>
    <source>
        <strain evidence="3">DSM 45100 / JCM 12819 / CCUG 50093 / GTC 2026 / SICGH 158</strain>
    </source>
</reference>
<name>F8DYJ3_CORRG</name>
<evidence type="ECO:0000313" key="2">
    <source>
        <dbReference type="EMBL" id="AEI09658.1"/>
    </source>
</evidence>
<protein>
    <recommendedName>
        <fullName evidence="1">Lipoyl-binding domain-containing protein</fullName>
    </recommendedName>
</protein>
<evidence type="ECO:0000313" key="3">
    <source>
        <dbReference type="Proteomes" id="UP000000492"/>
    </source>
</evidence>
<dbReference type="KEGG" id="crd:CRES_1302"/>
<proteinExistence type="predicted"/>
<dbReference type="Proteomes" id="UP000000492">
    <property type="component" value="Chromosome"/>
</dbReference>
<accession>F8DYJ3</accession>
<dbReference type="CDD" id="cd06850">
    <property type="entry name" value="biotinyl_domain"/>
    <property type="match status" value="1"/>
</dbReference>
<feature type="domain" description="Lipoyl-binding" evidence="1">
    <location>
        <begin position="12"/>
        <end position="70"/>
    </location>
</feature>
<organism evidence="2 3">
    <name type="scientific">Corynebacterium resistens (strain DSM 45100 / JCM 12819 / GTC 2026 / SICGH 158)</name>
    <dbReference type="NCBI Taxonomy" id="662755"/>
    <lineage>
        <taxon>Bacteria</taxon>
        <taxon>Bacillati</taxon>
        <taxon>Actinomycetota</taxon>
        <taxon>Actinomycetes</taxon>
        <taxon>Mycobacteriales</taxon>
        <taxon>Corynebacteriaceae</taxon>
        <taxon>Corynebacterium</taxon>
    </lineage>
</organism>
<dbReference type="InterPro" id="IPR011053">
    <property type="entry name" value="Single_hybrid_motif"/>
</dbReference>
<dbReference type="STRING" id="662755.CRES_1302"/>